<reference evidence="1 2" key="1">
    <citation type="submission" date="2019-10" db="EMBL/GenBank/DDBJ databases">
        <authorList>
            <person name="Karimi E."/>
        </authorList>
    </citation>
    <scope>NUCLEOTIDE SEQUENCE [LARGE SCALE GENOMIC DNA]</scope>
    <source>
        <strain evidence="1">Bacillus sp. 348</strain>
    </source>
</reference>
<dbReference type="AlphaFoldDB" id="A0A653N5P9"/>
<gene>
    <name evidence="1" type="ORF">BACI348_30285</name>
</gene>
<name>A0A653N5P9_BACAB</name>
<evidence type="ECO:0000313" key="1">
    <source>
        <dbReference type="EMBL" id="VXB11984.1"/>
    </source>
</evidence>
<organism evidence="1 2">
    <name type="scientific">Bacillus altitudinis</name>
    <dbReference type="NCBI Taxonomy" id="293387"/>
    <lineage>
        <taxon>Bacteria</taxon>
        <taxon>Bacillati</taxon>
        <taxon>Bacillota</taxon>
        <taxon>Bacilli</taxon>
        <taxon>Bacillales</taxon>
        <taxon>Bacillaceae</taxon>
        <taxon>Bacillus</taxon>
    </lineage>
</organism>
<sequence length="43" mass="5038">MRKNVYYLEVKTKFQIEIEGFGYHSLKNVIIRAEIAVALYMSA</sequence>
<accession>A0A653N5P9</accession>
<evidence type="ECO:0000313" key="2">
    <source>
        <dbReference type="Proteomes" id="UP000433089"/>
    </source>
</evidence>
<dbReference type="Proteomes" id="UP000433089">
    <property type="component" value="Unassembled WGS sequence"/>
</dbReference>
<protein>
    <submittedName>
        <fullName evidence="1">Uncharacterized protein</fullName>
    </submittedName>
</protein>
<proteinExistence type="predicted"/>
<dbReference type="EMBL" id="CABWLH010000008">
    <property type="protein sequence ID" value="VXB11984.1"/>
    <property type="molecule type" value="Genomic_DNA"/>
</dbReference>